<evidence type="ECO:0000313" key="2">
    <source>
        <dbReference type="Proteomes" id="UP000289738"/>
    </source>
</evidence>
<dbReference type="AlphaFoldDB" id="A0A445EMK2"/>
<keyword evidence="2" id="KW-1185">Reference proteome</keyword>
<dbReference type="PANTHER" id="PTHR47718:SF13">
    <property type="entry name" value="OS09G0290500 PROTEIN"/>
    <property type="match status" value="1"/>
</dbReference>
<dbReference type="PANTHER" id="PTHR47718">
    <property type="entry name" value="OS01G0519700 PROTEIN"/>
    <property type="match status" value="1"/>
</dbReference>
<gene>
    <name evidence="1" type="ORF">Ahy_A01g001258</name>
</gene>
<dbReference type="EMBL" id="SDMP01000001">
    <property type="protein sequence ID" value="RYR76680.1"/>
    <property type="molecule type" value="Genomic_DNA"/>
</dbReference>
<sequence length="191" mass="22950">MSVHHTIENNKEAKIRPSKTYQSFAAAAGGHRELNFIEKDVRNYILREVRNVSELEDAKEFGKYLLRMKEKNQNFFFELELEDDQSIKLAFWADTKSRAACEYFEFELIMVLWTTSGFQVMSFKICSRGVNCMFLGLYKDHHMWITIYLDHHFWAEMRRTQRSENMHAFFNNFIMRNSSLTQFFKQYDNCL</sequence>
<name>A0A445EMK2_ARAHY</name>
<evidence type="ECO:0000313" key="1">
    <source>
        <dbReference type="EMBL" id="RYR76680.1"/>
    </source>
</evidence>
<protein>
    <submittedName>
        <fullName evidence="1">Uncharacterized protein</fullName>
    </submittedName>
</protein>
<reference evidence="1 2" key="1">
    <citation type="submission" date="2019-01" db="EMBL/GenBank/DDBJ databases">
        <title>Sequencing of cultivated peanut Arachis hypogaea provides insights into genome evolution and oil improvement.</title>
        <authorList>
            <person name="Chen X."/>
        </authorList>
    </citation>
    <scope>NUCLEOTIDE SEQUENCE [LARGE SCALE GENOMIC DNA]</scope>
    <source>
        <strain evidence="2">cv. Fuhuasheng</strain>
        <tissue evidence="1">Leaves</tissue>
    </source>
</reference>
<proteinExistence type="predicted"/>
<comment type="caution">
    <text evidence="1">The sequence shown here is derived from an EMBL/GenBank/DDBJ whole genome shotgun (WGS) entry which is preliminary data.</text>
</comment>
<organism evidence="1 2">
    <name type="scientific">Arachis hypogaea</name>
    <name type="common">Peanut</name>
    <dbReference type="NCBI Taxonomy" id="3818"/>
    <lineage>
        <taxon>Eukaryota</taxon>
        <taxon>Viridiplantae</taxon>
        <taxon>Streptophyta</taxon>
        <taxon>Embryophyta</taxon>
        <taxon>Tracheophyta</taxon>
        <taxon>Spermatophyta</taxon>
        <taxon>Magnoliopsida</taxon>
        <taxon>eudicotyledons</taxon>
        <taxon>Gunneridae</taxon>
        <taxon>Pentapetalae</taxon>
        <taxon>rosids</taxon>
        <taxon>fabids</taxon>
        <taxon>Fabales</taxon>
        <taxon>Fabaceae</taxon>
        <taxon>Papilionoideae</taxon>
        <taxon>50 kb inversion clade</taxon>
        <taxon>dalbergioids sensu lato</taxon>
        <taxon>Dalbergieae</taxon>
        <taxon>Pterocarpus clade</taxon>
        <taxon>Arachis</taxon>
    </lineage>
</organism>
<accession>A0A445EMK2</accession>
<dbReference type="Proteomes" id="UP000289738">
    <property type="component" value="Chromosome A01"/>
</dbReference>